<keyword evidence="5" id="KW-0812">Transmembrane</keyword>
<dbReference type="EC" id="3.5.1.28" evidence="2"/>
<dbReference type="Pfam" id="PF01520">
    <property type="entry name" value="Amidase_3"/>
    <property type="match status" value="1"/>
</dbReference>
<gene>
    <name evidence="7" type="ORF">AVDCRST_MAG87-3490</name>
</gene>
<evidence type="ECO:0000256" key="2">
    <source>
        <dbReference type="ARBA" id="ARBA00011901"/>
    </source>
</evidence>
<accession>A0A6J4VSQ5</accession>
<dbReference type="InterPro" id="IPR002508">
    <property type="entry name" value="MurNAc-LAA_cat"/>
</dbReference>
<sequence length="480" mass="51880">MPDRPTGESRWSSARERQERDRAREAERDAARKSRQERANASPGSPPSPGAEGGTERVASRRLSDDERRTIREYRFPSASSKRFPGPSPPPASTPTEAAPPAAPAEERPAPSRRGSIGTSTRWRSAVEAASATPVTPSLPDLPAEPAAAGSGSRSRNNSRLIVFGALLFAAMGLAAFLPFGPLGEDGDDPSPTPSSPLSAVPTTASFGGVAPTPAPTVPLVADNERVVCIDPGHGGWDTGWNRSDLSDPPYDPPIVTEAELNLGISFMLKEELEANDVTVVMTRVSGGAVNALEEDVNGDGMRRLDFEDRDQSEQAGDRDELQARINICNESGADVMISVHFNGYDDRTVRGYEIYYTAKPYRPFGDFNAELARLVYRELDTAMRNSEYGGGYGRDALDDTRLDSVQHDFGTEEHLVMTGPGVNGANYTIVPTNMPGIIVEGAFLSNDEDTRFVIQPENQRLMAAAYARGILRYFDNHPG</sequence>
<comment type="catalytic activity">
    <reaction evidence="1">
        <text>Hydrolyzes the link between N-acetylmuramoyl residues and L-amino acid residues in certain cell-wall glycopeptides.</text>
        <dbReference type="EC" id="3.5.1.28"/>
    </reaction>
</comment>
<protein>
    <recommendedName>
        <fullName evidence="2">N-acetylmuramoyl-L-alanine amidase</fullName>
        <ecNumber evidence="2">3.5.1.28</ecNumber>
    </recommendedName>
</protein>
<keyword evidence="5" id="KW-0472">Membrane</keyword>
<dbReference type="PANTHER" id="PTHR30404">
    <property type="entry name" value="N-ACETYLMURAMOYL-L-ALANINE AMIDASE"/>
    <property type="match status" value="1"/>
</dbReference>
<evidence type="ECO:0000256" key="5">
    <source>
        <dbReference type="SAM" id="Phobius"/>
    </source>
</evidence>
<dbReference type="InterPro" id="IPR050695">
    <property type="entry name" value="N-acetylmuramoyl_amidase_3"/>
</dbReference>
<keyword evidence="3" id="KW-0378">Hydrolase</keyword>
<evidence type="ECO:0000256" key="3">
    <source>
        <dbReference type="ARBA" id="ARBA00022801"/>
    </source>
</evidence>
<evidence type="ECO:0000256" key="1">
    <source>
        <dbReference type="ARBA" id="ARBA00001561"/>
    </source>
</evidence>
<feature type="compositionally biased region" description="Low complexity" evidence="4">
    <location>
        <begin position="147"/>
        <end position="156"/>
    </location>
</feature>
<feature type="domain" description="MurNAc-LAA" evidence="6">
    <location>
        <begin position="326"/>
        <end position="472"/>
    </location>
</feature>
<dbReference type="AlphaFoldDB" id="A0A6J4VSQ5"/>
<dbReference type="GO" id="GO:0030288">
    <property type="term" value="C:outer membrane-bounded periplasmic space"/>
    <property type="evidence" value="ECO:0007669"/>
    <property type="project" value="TreeGrafter"/>
</dbReference>
<evidence type="ECO:0000256" key="4">
    <source>
        <dbReference type="SAM" id="MobiDB-lite"/>
    </source>
</evidence>
<dbReference type="SUPFAM" id="SSF53187">
    <property type="entry name" value="Zn-dependent exopeptidases"/>
    <property type="match status" value="1"/>
</dbReference>
<feature type="transmembrane region" description="Helical" evidence="5">
    <location>
        <begin position="161"/>
        <end position="181"/>
    </location>
</feature>
<evidence type="ECO:0000313" key="7">
    <source>
        <dbReference type="EMBL" id="CAA9582096.1"/>
    </source>
</evidence>
<name>A0A6J4VSQ5_9BACT</name>
<dbReference type="CDD" id="cd02696">
    <property type="entry name" value="MurNAc-LAA"/>
    <property type="match status" value="1"/>
</dbReference>
<keyword evidence="5" id="KW-1133">Transmembrane helix</keyword>
<feature type="compositionally biased region" description="Basic and acidic residues" evidence="4">
    <location>
        <begin position="1"/>
        <end position="38"/>
    </location>
</feature>
<proteinExistence type="predicted"/>
<evidence type="ECO:0000259" key="6">
    <source>
        <dbReference type="SMART" id="SM00646"/>
    </source>
</evidence>
<dbReference type="SMART" id="SM00646">
    <property type="entry name" value="Ami_3"/>
    <property type="match status" value="1"/>
</dbReference>
<reference evidence="7" key="1">
    <citation type="submission" date="2020-02" db="EMBL/GenBank/DDBJ databases">
        <authorList>
            <person name="Meier V. D."/>
        </authorList>
    </citation>
    <scope>NUCLEOTIDE SEQUENCE</scope>
    <source>
        <strain evidence="7">AVDCRST_MAG87</strain>
    </source>
</reference>
<feature type="compositionally biased region" description="Basic and acidic residues" evidence="4">
    <location>
        <begin position="54"/>
        <end position="75"/>
    </location>
</feature>
<dbReference type="EMBL" id="CADCWJ010000767">
    <property type="protein sequence ID" value="CAA9582096.1"/>
    <property type="molecule type" value="Genomic_DNA"/>
</dbReference>
<dbReference type="Gene3D" id="3.40.630.40">
    <property type="entry name" value="Zn-dependent exopeptidases"/>
    <property type="match status" value="1"/>
</dbReference>
<dbReference type="GO" id="GO:0009253">
    <property type="term" value="P:peptidoglycan catabolic process"/>
    <property type="evidence" value="ECO:0007669"/>
    <property type="project" value="InterPro"/>
</dbReference>
<feature type="region of interest" description="Disordered" evidence="4">
    <location>
        <begin position="1"/>
        <end position="156"/>
    </location>
</feature>
<dbReference type="GO" id="GO:0008745">
    <property type="term" value="F:N-acetylmuramoyl-L-alanine amidase activity"/>
    <property type="evidence" value="ECO:0007669"/>
    <property type="project" value="UniProtKB-EC"/>
</dbReference>
<dbReference type="PANTHER" id="PTHR30404:SF0">
    <property type="entry name" value="N-ACETYLMURAMOYL-L-ALANINE AMIDASE AMIC"/>
    <property type="match status" value="1"/>
</dbReference>
<organism evidence="7">
    <name type="scientific">uncultured Thermomicrobiales bacterium</name>
    <dbReference type="NCBI Taxonomy" id="1645740"/>
    <lineage>
        <taxon>Bacteria</taxon>
        <taxon>Pseudomonadati</taxon>
        <taxon>Thermomicrobiota</taxon>
        <taxon>Thermomicrobia</taxon>
        <taxon>Thermomicrobiales</taxon>
        <taxon>environmental samples</taxon>
    </lineage>
</organism>